<dbReference type="HOGENOM" id="CLU_027408_6_0_3"/>
<dbReference type="Gene3D" id="1.20.1250.20">
    <property type="entry name" value="MFS general substrate transporter like domains"/>
    <property type="match status" value="2"/>
</dbReference>
<proteinExistence type="predicted"/>
<keyword evidence="5 7" id="KW-1133">Transmembrane helix</keyword>
<evidence type="ECO:0000256" key="3">
    <source>
        <dbReference type="ARBA" id="ARBA00022475"/>
    </source>
</evidence>
<organism evidence="8 9">
    <name type="scientific">Moorena producens 3L</name>
    <dbReference type="NCBI Taxonomy" id="489825"/>
    <lineage>
        <taxon>Bacteria</taxon>
        <taxon>Bacillati</taxon>
        <taxon>Cyanobacteriota</taxon>
        <taxon>Cyanophyceae</taxon>
        <taxon>Coleofasciculales</taxon>
        <taxon>Coleofasciculaceae</taxon>
        <taxon>Moorena</taxon>
    </lineage>
</organism>
<dbReference type="AlphaFoldDB" id="F4XMX1"/>
<feature type="transmembrane region" description="Helical" evidence="7">
    <location>
        <begin position="195"/>
        <end position="218"/>
    </location>
</feature>
<dbReference type="EMBL" id="GL890840">
    <property type="protein sequence ID" value="EGJ34030.1"/>
    <property type="molecule type" value="Genomic_DNA"/>
</dbReference>
<keyword evidence="6 7" id="KW-0472">Membrane</keyword>
<dbReference type="GO" id="GO:0008643">
    <property type="term" value="P:carbohydrate transport"/>
    <property type="evidence" value="ECO:0007669"/>
    <property type="project" value="InterPro"/>
</dbReference>
<feature type="transmembrane region" description="Helical" evidence="7">
    <location>
        <begin position="117"/>
        <end position="137"/>
    </location>
</feature>
<feature type="transmembrane region" description="Helical" evidence="7">
    <location>
        <begin position="65"/>
        <end position="91"/>
    </location>
</feature>
<evidence type="ECO:0000256" key="2">
    <source>
        <dbReference type="ARBA" id="ARBA00022448"/>
    </source>
</evidence>
<dbReference type="PANTHER" id="PTHR11328">
    <property type="entry name" value="MAJOR FACILITATOR SUPERFAMILY DOMAIN-CONTAINING PROTEIN"/>
    <property type="match status" value="1"/>
</dbReference>
<keyword evidence="4 7" id="KW-0812">Transmembrane</keyword>
<evidence type="ECO:0000256" key="5">
    <source>
        <dbReference type="ARBA" id="ARBA00022989"/>
    </source>
</evidence>
<dbReference type="CDD" id="cd17332">
    <property type="entry name" value="MFS_MelB_like"/>
    <property type="match status" value="1"/>
</dbReference>
<dbReference type="eggNOG" id="COG2211">
    <property type="taxonomic scope" value="Bacteria"/>
</dbReference>
<name>F4XMX1_9CYAN</name>
<feature type="transmembrane region" description="Helical" evidence="7">
    <location>
        <begin position="265"/>
        <end position="286"/>
    </location>
</feature>
<dbReference type="GO" id="GO:0005886">
    <property type="term" value="C:plasma membrane"/>
    <property type="evidence" value="ECO:0007669"/>
    <property type="project" value="UniProtKB-SubCell"/>
</dbReference>
<feature type="transmembrane region" description="Helical" evidence="7">
    <location>
        <begin position="395"/>
        <end position="413"/>
    </location>
</feature>
<feature type="transmembrane region" description="Helical" evidence="7">
    <location>
        <begin position="224"/>
        <end position="244"/>
    </location>
</feature>
<dbReference type="FunFam" id="1.20.1250.20:FF:000183">
    <property type="entry name" value="sodium-dependent lysophosphatidylcholine symporter 1 isoform X2"/>
    <property type="match status" value="1"/>
</dbReference>
<reference evidence="9" key="1">
    <citation type="journal article" date="2011" name="Proc. Natl. Acad. Sci. U.S.A.">
        <title>Genomic insights into the physiology and ecology of the marine filamentous cyanobacterium Lyngbya majuscula.</title>
        <authorList>
            <person name="Jones A.C."/>
            <person name="Monroe E.A."/>
            <person name="Podell S."/>
            <person name="Hess W.R."/>
            <person name="Klages S."/>
            <person name="Esquenazi E."/>
            <person name="Niessen S."/>
            <person name="Hoover H."/>
            <person name="Rothmann M."/>
            <person name="Lasken R.S."/>
            <person name="Yates J.R.III."/>
            <person name="Reinhardt R."/>
            <person name="Kube M."/>
            <person name="Burkart M.D."/>
            <person name="Allen E.E."/>
            <person name="Dorrestein P.C."/>
            <person name="Gerwick W.H."/>
            <person name="Gerwick L."/>
        </authorList>
    </citation>
    <scope>NUCLEOTIDE SEQUENCE [LARGE SCALE GENOMIC DNA]</scope>
    <source>
        <strain evidence="9">3L</strain>
    </source>
</reference>
<evidence type="ECO:0000256" key="1">
    <source>
        <dbReference type="ARBA" id="ARBA00004651"/>
    </source>
</evidence>
<feature type="transmembrane region" description="Helical" evidence="7">
    <location>
        <begin position="149"/>
        <end position="174"/>
    </location>
</feature>
<gene>
    <name evidence="8" type="ORF">LYNGBM3L_22980</name>
</gene>
<feature type="transmembrane region" description="Helical" evidence="7">
    <location>
        <begin position="298"/>
        <end position="319"/>
    </location>
</feature>
<comment type="subcellular location">
    <subcellularLocation>
        <location evidence="1">Cell membrane</location>
        <topology evidence="1">Multi-pass membrane protein</topology>
    </subcellularLocation>
</comment>
<evidence type="ECO:0000313" key="9">
    <source>
        <dbReference type="Proteomes" id="UP000003959"/>
    </source>
</evidence>
<keyword evidence="2" id="KW-0813">Transport</keyword>
<dbReference type="InterPro" id="IPR036259">
    <property type="entry name" value="MFS_trans_sf"/>
</dbReference>
<dbReference type="Proteomes" id="UP000003959">
    <property type="component" value="Unassembled WGS sequence"/>
</dbReference>
<protein>
    <submittedName>
        <fullName evidence="8">Na+/melibiose symporter family transporter</fullName>
    </submittedName>
</protein>
<feature type="transmembrane region" description="Helical" evidence="7">
    <location>
        <begin position="491"/>
        <end position="515"/>
    </location>
</feature>
<evidence type="ECO:0000313" key="8">
    <source>
        <dbReference type="EMBL" id="EGJ34030.1"/>
    </source>
</evidence>
<dbReference type="Pfam" id="PF13347">
    <property type="entry name" value="MFS_2"/>
    <property type="match status" value="2"/>
</dbReference>
<dbReference type="GO" id="GO:0015293">
    <property type="term" value="F:symporter activity"/>
    <property type="evidence" value="ECO:0007669"/>
    <property type="project" value="InterPro"/>
</dbReference>
<dbReference type="SUPFAM" id="SSF103473">
    <property type="entry name" value="MFS general substrate transporter"/>
    <property type="match status" value="1"/>
</dbReference>
<keyword evidence="3" id="KW-1003">Cell membrane</keyword>
<feature type="transmembrane region" description="Helical" evidence="7">
    <location>
        <begin position="535"/>
        <end position="562"/>
    </location>
</feature>
<feature type="transmembrane region" description="Helical" evidence="7">
    <location>
        <begin position="425"/>
        <end position="443"/>
    </location>
</feature>
<evidence type="ECO:0000256" key="4">
    <source>
        <dbReference type="ARBA" id="ARBA00022692"/>
    </source>
</evidence>
<evidence type="ECO:0000256" key="7">
    <source>
        <dbReference type="SAM" id="Phobius"/>
    </source>
</evidence>
<keyword evidence="9" id="KW-1185">Reference proteome</keyword>
<dbReference type="PANTHER" id="PTHR11328:SF24">
    <property type="entry name" value="MAJOR FACILITATOR SUPERFAMILY (MFS) PROFILE DOMAIN-CONTAINING PROTEIN"/>
    <property type="match status" value="1"/>
</dbReference>
<evidence type="ECO:0000256" key="6">
    <source>
        <dbReference type="ARBA" id="ARBA00023136"/>
    </source>
</evidence>
<accession>F4XMX1</accession>
<dbReference type="InterPro" id="IPR039672">
    <property type="entry name" value="MFS_2"/>
</dbReference>
<feature type="transmembrane region" description="Helical" evidence="7">
    <location>
        <begin position="359"/>
        <end position="383"/>
    </location>
</feature>
<feature type="transmembrane region" description="Helical" evidence="7">
    <location>
        <begin position="449"/>
        <end position="470"/>
    </location>
</feature>
<sequence length="587" mass="64387">MIRFAKKIPITTLPSSIILSVMTDVSSSDASNRPQVSGGLEKLNFTTKLAYGAGDMGPAMTANLLVFYLLPFLTNVAGLPAGLAGSILMIGKVSDAINDPMVGIMSDRTRSSWGRRIPWMLFGAIPFGFLFFLQWIVPHFSNNNTINNWLLFSYYLLIAILFNIAYTAVNLPYTALTPELTQDYNERTSLNSFRFTFSIGGSILTLVLGGLIFSAYAGDSGKQYLVLGLVCTLLAVVPILWCVLRIQERGAQPILGTQQKKTLGTLLTLIGPLSFFYGIARIIPVTAKLLGATSNPDITGIFLSLLGLLITVFGITLIFSTPEPHLKDSFAFTERSEADTSASLSFFEQLRIVFSNQPFLYVIGIYLCSWLAVQLIGSILLYFIVNWMGLPESSFSLVALAIQGTALLMLFFWKMVSERLGKKTAYFMGTSLWVIAQVGIFLLQPGQVALMYCLAVMAGFGVSVAYLIPWSMVPDVIELDELTTGQRREGIFYGFMVLLQKLGLALGLFLVGIVLEWSGFISSTAGQPVPTQPDSALLAIRIAMGPLPTLFLIGGVVLAYFYPITKEFHAQILLQLRERDQATRQGE</sequence>